<dbReference type="GO" id="GO:0046872">
    <property type="term" value="F:metal ion binding"/>
    <property type="evidence" value="ECO:0007669"/>
    <property type="project" value="UniProtKB-KW"/>
</dbReference>
<keyword evidence="6 8" id="KW-0658">Purine biosynthesis</keyword>
<evidence type="ECO:0000313" key="12">
    <source>
        <dbReference type="EMBL" id="PWB07283.1"/>
    </source>
</evidence>
<protein>
    <recommendedName>
        <fullName evidence="3 8">Amidophosphoribosyltransferase</fullName>
        <shortName evidence="8">ATase</shortName>
        <ecNumber evidence="3 8">2.4.2.14</ecNumber>
    </recommendedName>
    <alternativeName>
        <fullName evidence="8">Glutamine phosphoribosylpyrophosphate amidotransferase</fullName>
    </alternativeName>
</protein>
<evidence type="ECO:0000259" key="11">
    <source>
        <dbReference type="PROSITE" id="PS51278"/>
    </source>
</evidence>
<evidence type="ECO:0000256" key="7">
    <source>
        <dbReference type="ARBA" id="ARBA00022962"/>
    </source>
</evidence>
<dbReference type="UniPathway" id="UPA00074">
    <property type="reaction ID" value="UER00124"/>
</dbReference>
<feature type="domain" description="Glutamine amidotransferase type-2" evidence="11">
    <location>
        <begin position="1"/>
        <end position="217"/>
    </location>
</feature>
<feature type="binding site" evidence="9">
    <location>
        <position position="343"/>
    </location>
    <ligand>
        <name>Mg(2+)</name>
        <dbReference type="ChEBI" id="CHEBI:18420"/>
    </ligand>
</feature>
<comment type="cofactor">
    <cofactor evidence="10">
        <name>[4Fe-4S] cluster</name>
        <dbReference type="ChEBI" id="CHEBI:49883"/>
    </cofactor>
    <text evidence="10">Binds 1 [4Fe-4S] cluster per subunit.</text>
</comment>
<dbReference type="PIRSF" id="PIRSF000485">
    <property type="entry name" value="Amd_phspho_trans"/>
    <property type="match status" value="1"/>
</dbReference>
<keyword evidence="13" id="KW-1185">Reference proteome</keyword>
<dbReference type="GO" id="GO:0006189">
    <property type="term" value="P:'de novo' IMP biosynthetic process"/>
    <property type="evidence" value="ECO:0007669"/>
    <property type="project" value="UniProtKB-UniPathway"/>
</dbReference>
<evidence type="ECO:0000256" key="8">
    <source>
        <dbReference type="PIRNR" id="PIRNR000485"/>
    </source>
</evidence>
<dbReference type="Gene3D" id="3.40.50.2020">
    <property type="match status" value="1"/>
</dbReference>
<dbReference type="PROSITE" id="PS51278">
    <property type="entry name" value="GATASE_TYPE_2"/>
    <property type="match status" value="1"/>
</dbReference>
<dbReference type="GeneID" id="93423504"/>
<feature type="binding site" evidence="9">
    <location>
        <position position="342"/>
    </location>
    <ligand>
        <name>Mg(2+)</name>
        <dbReference type="ChEBI" id="CHEBI:18420"/>
    </ligand>
</feature>
<feature type="binding site" evidence="10">
    <location>
        <position position="379"/>
    </location>
    <ligand>
        <name>[4Fe-4S] cluster</name>
        <dbReference type="ChEBI" id="CHEBI:49883"/>
    </ligand>
</feature>
<dbReference type="InterPro" id="IPR000836">
    <property type="entry name" value="PRTase_dom"/>
</dbReference>
<dbReference type="EMBL" id="PUBV01000014">
    <property type="protein sequence ID" value="PWB07283.1"/>
    <property type="molecule type" value="Genomic_DNA"/>
</dbReference>
<comment type="caution">
    <text evidence="12">The sequence shown here is derived from an EMBL/GenBank/DDBJ whole genome shotgun (WGS) entry which is preliminary data.</text>
</comment>
<dbReference type="GO" id="GO:0009113">
    <property type="term" value="P:purine nucleobase biosynthetic process"/>
    <property type="evidence" value="ECO:0007669"/>
    <property type="project" value="InterPro"/>
</dbReference>
<dbReference type="GO" id="GO:0004044">
    <property type="term" value="F:amidophosphoribosyltransferase activity"/>
    <property type="evidence" value="ECO:0007669"/>
    <property type="project" value="UniProtKB-EC"/>
</dbReference>
<evidence type="ECO:0000313" key="13">
    <source>
        <dbReference type="Proteomes" id="UP000244925"/>
    </source>
</evidence>
<keyword evidence="7" id="KW-0315">Glutamine amidotransferase</keyword>
<dbReference type="InterPro" id="IPR029057">
    <property type="entry name" value="PRTase-like"/>
</dbReference>
<dbReference type="SUPFAM" id="SSF53271">
    <property type="entry name" value="PRTase-like"/>
    <property type="match status" value="1"/>
</dbReference>
<dbReference type="InterPro" id="IPR029055">
    <property type="entry name" value="Ntn_hydrolases_N"/>
</dbReference>
<comment type="pathway">
    <text evidence="1 8">Purine metabolism; IMP biosynthesis via de novo pathway; N(1)-(5-phospho-D-ribosyl)glycinamide from 5-phospho-alpha-D-ribose 1-diphosphate: step 1/2.</text>
</comment>
<evidence type="ECO:0000256" key="4">
    <source>
        <dbReference type="ARBA" id="ARBA00022676"/>
    </source>
</evidence>
<accession>A0A2V1IWB2</accession>
<dbReference type="Proteomes" id="UP000244925">
    <property type="component" value="Unassembled WGS sequence"/>
</dbReference>
<dbReference type="InterPro" id="IPR005854">
    <property type="entry name" value="PurF"/>
</dbReference>
<comment type="catalytic activity">
    <reaction evidence="8">
        <text>5-phospho-beta-D-ribosylamine + L-glutamate + diphosphate = 5-phospho-alpha-D-ribose 1-diphosphate + L-glutamine + H2O</text>
        <dbReference type="Rhea" id="RHEA:14905"/>
        <dbReference type="ChEBI" id="CHEBI:15377"/>
        <dbReference type="ChEBI" id="CHEBI:29985"/>
        <dbReference type="ChEBI" id="CHEBI:33019"/>
        <dbReference type="ChEBI" id="CHEBI:58017"/>
        <dbReference type="ChEBI" id="CHEBI:58359"/>
        <dbReference type="ChEBI" id="CHEBI:58681"/>
        <dbReference type="EC" id="2.4.2.14"/>
    </reaction>
</comment>
<dbReference type="RefSeq" id="WP_107036151.1">
    <property type="nucleotide sequence ID" value="NZ_CAOMZA010000042.1"/>
</dbReference>
<dbReference type="Pfam" id="PF13537">
    <property type="entry name" value="GATase_7"/>
    <property type="match status" value="1"/>
</dbReference>
<gene>
    <name evidence="12" type="ORF">C5O25_07650</name>
</gene>
<organism evidence="12 13">
    <name type="scientific">Paramuribaculum intestinale</name>
    <dbReference type="NCBI Taxonomy" id="2094151"/>
    <lineage>
        <taxon>Bacteria</taxon>
        <taxon>Pseudomonadati</taxon>
        <taxon>Bacteroidota</taxon>
        <taxon>Bacteroidia</taxon>
        <taxon>Bacteroidales</taxon>
        <taxon>Muribaculaceae</taxon>
        <taxon>Paramuribaculum</taxon>
    </lineage>
</organism>
<evidence type="ECO:0000256" key="9">
    <source>
        <dbReference type="PIRSR" id="PIRSR000485-2"/>
    </source>
</evidence>
<dbReference type="CDD" id="cd06223">
    <property type="entry name" value="PRTases_typeI"/>
    <property type="match status" value="1"/>
</dbReference>
<dbReference type="PANTHER" id="PTHR11907">
    <property type="entry name" value="AMIDOPHOSPHORIBOSYLTRANSFERASE"/>
    <property type="match status" value="1"/>
</dbReference>
<dbReference type="Gene3D" id="3.60.20.10">
    <property type="entry name" value="Glutamine Phosphoribosylpyrophosphate, subunit 1, domain 1"/>
    <property type="match status" value="1"/>
</dbReference>
<sequence length="467" mass="52455">MGGFFGISKRSDCVSELFYGVDYNSHMGTKRAGMATVNNGVFSRSIHNIENSYFRTKFEGDLHEFSGRQGIGVISDTDAQPIIVNCHLGKFAIVTVGRINNIRELESELLEKGHHFCEHSYDIINPTEMIAALISEGSDYVSGIENVYNRVKGSCSMLLLLEDRIIAARDRLGRTPIIIGRKDGAFAATSESCAFPNLGFRIERDLGPGEIVEFDSEGMRQLKAPGEEMQVCAFLWTYYGYPVCQYEGRNVDEMRYECGKNMGSDDDTDADFVSAIPDSGIGMALGYAEGKKVPYKRGIVKYTPTWPRSFTPSTQERRELVAKMKLIPNKSLLRDRKVIFCDDSIVRGTQLRDNVSDLYESGAREVHMRISCPPLIYPCRFLNFTASKSELELITRRVIKELEGDHDRNLEEYAATGSEKYRRMVETIREQLGIDSLQFSSIENVVSSIGLPKCKICTHCFDGSSHD</sequence>
<dbReference type="EC" id="2.4.2.14" evidence="3 8"/>
<evidence type="ECO:0000256" key="5">
    <source>
        <dbReference type="ARBA" id="ARBA00022679"/>
    </source>
</evidence>
<feature type="binding site" evidence="10">
    <location>
        <position position="232"/>
    </location>
    <ligand>
        <name>[4Fe-4S] cluster</name>
        <dbReference type="ChEBI" id="CHEBI:49883"/>
    </ligand>
</feature>
<feature type="binding site" evidence="10">
    <location>
        <position position="457"/>
    </location>
    <ligand>
        <name>[4Fe-4S] cluster</name>
        <dbReference type="ChEBI" id="CHEBI:49883"/>
    </ligand>
</feature>
<comment type="cofactor">
    <cofactor evidence="9">
        <name>Mg(2+)</name>
        <dbReference type="ChEBI" id="CHEBI:18420"/>
    </cofactor>
    <text evidence="9">Binds 1 Mg(2+) ion per subunit.</text>
</comment>
<feature type="binding site" evidence="10">
    <location>
        <position position="460"/>
    </location>
    <ligand>
        <name>[4Fe-4S] cluster</name>
        <dbReference type="ChEBI" id="CHEBI:49883"/>
    </ligand>
</feature>
<dbReference type="InterPro" id="IPR017932">
    <property type="entry name" value="GATase_2_dom"/>
</dbReference>
<keyword evidence="5 8" id="KW-0808">Transferase</keyword>
<evidence type="ECO:0000256" key="2">
    <source>
        <dbReference type="ARBA" id="ARBA00010138"/>
    </source>
</evidence>
<evidence type="ECO:0000256" key="10">
    <source>
        <dbReference type="PIRSR" id="PIRSR000485-3"/>
    </source>
</evidence>
<evidence type="ECO:0000256" key="3">
    <source>
        <dbReference type="ARBA" id="ARBA00011941"/>
    </source>
</evidence>
<evidence type="ECO:0000256" key="6">
    <source>
        <dbReference type="ARBA" id="ARBA00022755"/>
    </source>
</evidence>
<name>A0A2V1IWB2_9BACT</name>
<keyword evidence="10" id="KW-0408">Iron</keyword>
<keyword evidence="9" id="KW-0479">Metal-binding</keyword>
<dbReference type="GO" id="GO:0051536">
    <property type="term" value="F:iron-sulfur cluster binding"/>
    <property type="evidence" value="ECO:0007669"/>
    <property type="project" value="UniProtKB-KW"/>
</dbReference>
<reference evidence="13" key="1">
    <citation type="submission" date="2018-02" db="EMBL/GenBank/DDBJ databases">
        <authorList>
            <person name="Clavel T."/>
            <person name="Strowig T."/>
        </authorList>
    </citation>
    <scope>NUCLEOTIDE SEQUENCE [LARGE SCALE GENOMIC DNA]</scope>
    <source>
        <strain evidence="13">DSM 100764</strain>
    </source>
</reference>
<proteinExistence type="inferred from homology"/>
<comment type="similarity">
    <text evidence="2 8">In the C-terminal section; belongs to the purine/pyrimidine phosphoribosyltransferase family.</text>
</comment>
<keyword evidence="10" id="KW-0411">Iron-sulfur</keyword>
<dbReference type="AlphaFoldDB" id="A0A2V1IWB2"/>
<keyword evidence="4 8" id="KW-0328">Glycosyltransferase</keyword>
<feature type="binding site" evidence="9">
    <location>
        <position position="279"/>
    </location>
    <ligand>
        <name>Mg(2+)</name>
        <dbReference type="ChEBI" id="CHEBI:18420"/>
    </ligand>
</feature>
<evidence type="ECO:0000256" key="1">
    <source>
        <dbReference type="ARBA" id="ARBA00005209"/>
    </source>
</evidence>
<keyword evidence="9" id="KW-0460">Magnesium</keyword>
<dbReference type="SUPFAM" id="SSF56235">
    <property type="entry name" value="N-terminal nucleophile aminohydrolases (Ntn hydrolases)"/>
    <property type="match status" value="1"/>
</dbReference>